<gene>
    <name evidence="11" type="ORF">U14_00591</name>
</gene>
<dbReference type="PROSITE" id="PS51012">
    <property type="entry name" value="ABC_TM2"/>
    <property type="match status" value="1"/>
</dbReference>
<evidence type="ECO:0000256" key="2">
    <source>
        <dbReference type="ARBA" id="ARBA00007783"/>
    </source>
</evidence>
<dbReference type="EMBL" id="DF820455">
    <property type="protein sequence ID" value="GAK49369.1"/>
    <property type="molecule type" value="Genomic_DNA"/>
</dbReference>
<keyword evidence="6 9" id="KW-0812">Transmembrane</keyword>
<dbReference type="PANTHER" id="PTHR30413">
    <property type="entry name" value="INNER MEMBRANE TRANSPORT PERMEASE"/>
    <property type="match status" value="1"/>
</dbReference>
<dbReference type="STRING" id="1499966.U14_00591"/>
<dbReference type="PANTHER" id="PTHR30413:SF8">
    <property type="entry name" value="TRANSPORT PERMEASE PROTEIN"/>
    <property type="match status" value="1"/>
</dbReference>
<keyword evidence="7 9" id="KW-1133">Transmembrane helix</keyword>
<feature type="transmembrane region" description="Helical" evidence="9">
    <location>
        <begin position="138"/>
        <end position="162"/>
    </location>
</feature>
<evidence type="ECO:0000256" key="7">
    <source>
        <dbReference type="ARBA" id="ARBA00022989"/>
    </source>
</evidence>
<keyword evidence="3 9" id="KW-0813">Transport</keyword>
<dbReference type="HOGENOM" id="CLU_060703_1_1_0"/>
<accession>A0A0S6VUU8</accession>
<evidence type="ECO:0000256" key="9">
    <source>
        <dbReference type="RuleBase" id="RU361157"/>
    </source>
</evidence>
<dbReference type="InterPro" id="IPR047817">
    <property type="entry name" value="ABC2_TM_bact-type"/>
</dbReference>
<name>A0A0S6VUU8_9BACT</name>
<evidence type="ECO:0000256" key="6">
    <source>
        <dbReference type="ARBA" id="ARBA00022692"/>
    </source>
</evidence>
<keyword evidence="12" id="KW-1185">Reference proteome</keyword>
<dbReference type="GO" id="GO:0015920">
    <property type="term" value="P:lipopolysaccharide transport"/>
    <property type="evidence" value="ECO:0007669"/>
    <property type="project" value="TreeGrafter"/>
</dbReference>
<keyword evidence="8 9" id="KW-0472">Membrane</keyword>
<dbReference type="Pfam" id="PF01061">
    <property type="entry name" value="ABC2_membrane"/>
    <property type="match status" value="1"/>
</dbReference>
<evidence type="ECO:0000313" key="11">
    <source>
        <dbReference type="EMBL" id="GAK49369.1"/>
    </source>
</evidence>
<evidence type="ECO:0000256" key="4">
    <source>
        <dbReference type="ARBA" id="ARBA00022475"/>
    </source>
</evidence>
<keyword evidence="5" id="KW-0997">Cell inner membrane</keyword>
<evidence type="ECO:0000313" key="12">
    <source>
        <dbReference type="Proteomes" id="UP000030700"/>
    </source>
</evidence>
<evidence type="ECO:0000256" key="5">
    <source>
        <dbReference type="ARBA" id="ARBA00022519"/>
    </source>
</evidence>
<evidence type="ECO:0000256" key="3">
    <source>
        <dbReference type="ARBA" id="ARBA00022448"/>
    </source>
</evidence>
<keyword evidence="4 9" id="KW-1003">Cell membrane</keyword>
<dbReference type="Proteomes" id="UP000030700">
    <property type="component" value="Unassembled WGS sequence"/>
</dbReference>
<protein>
    <recommendedName>
        <fullName evidence="9">Transport permease protein</fullName>
    </recommendedName>
</protein>
<dbReference type="InterPro" id="IPR013525">
    <property type="entry name" value="ABC2_TM"/>
</dbReference>
<organism evidence="11">
    <name type="scientific">Candidatus Moduliflexus flocculans</name>
    <dbReference type="NCBI Taxonomy" id="1499966"/>
    <lineage>
        <taxon>Bacteria</taxon>
        <taxon>Candidatus Moduliflexota</taxon>
        <taxon>Candidatus Moduliflexia</taxon>
        <taxon>Candidatus Moduliflexales</taxon>
        <taxon>Candidatus Moduliflexaceae</taxon>
    </lineage>
</organism>
<feature type="domain" description="ABC transmembrane type-2" evidence="10">
    <location>
        <begin position="33"/>
        <end position="251"/>
    </location>
</feature>
<dbReference type="PRINTS" id="PR00164">
    <property type="entry name" value="ABC2TRNSPORT"/>
</dbReference>
<evidence type="ECO:0000256" key="8">
    <source>
        <dbReference type="ARBA" id="ARBA00023136"/>
    </source>
</evidence>
<dbReference type="InterPro" id="IPR000412">
    <property type="entry name" value="ABC_2_transport"/>
</dbReference>
<sequence length="259" mass="29446">MIVEQIKELYRYRGLIWNLALRELKARYRGSMLGFLWSFLNPLLLMSVYALVFSVYLRFDMESYVVFLISGLLPWMWFSSALLDSSGSILAGGNLIKKILFPAEVLPFVSVLASGMNFLLSLPILLVFAVLFKLPIGWSLLTLPIIFGIQMALSIGVGFIVSALCVPYRDIQHVLGNLLTLWFFVTPIIYPLTQIPERFRFTVSLNPVAPLIFAYQDIFFYGRMPNFRQLALVALMAVCVYIIGVAVFEHYRGSFAEEV</sequence>
<feature type="transmembrane region" description="Helical" evidence="9">
    <location>
        <begin position="32"/>
        <end position="57"/>
    </location>
</feature>
<dbReference type="GO" id="GO:0140359">
    <property type="term" value="F:ABC-type transporter activity"/>
    <property type="evidence" value="ECO:0007669"/>
    <property type="project" value="InterPro"/>
</dbReference>
<evidence type="ECO:0000256" key="1">
    <source>
        <dbReference type="ARBA" id="ARBA00004429"/>
    </source>
</evidence>
<proteinExistence type="inferred from homology"/>
<dbReference type="GO" id="GO:0043190">
    <property type="term" value="C:ATP-binding cassette (ABC) transporter complex"/>
    <property type="evidence" value="ECO:0007669"/>
    <property type="project" value="InterPro"/>
</dbReference>
<comment type="similarity">
    <text evidence="2 9">Belongs to the ABC-2 integral membrane protein family.</text>
</comment>
<evidence type="ECO:0000259" key="10">
    <source>
        <dbReference type="PROSITE" id="PS51012"/>
    </source>
</evidence>
<feature type="transmembrane region" description="Helical" evidence="9">
    <location>
        <begin position="105"/>
        <end position="132"/>
    </location>
</feature>
<feature type="transmembrane region" description="Helical" evidence="9">
    <location>
        <begin position="230"/>
        <end position="248"/>
    </location>
</feature>
<dbReference type="AlphaFoldDB" id="A0A0S6VUU8"/>
<comment type="subcellular location">
    <subcellularLocation>
        <location evidence="1">Cell inner membrane</location>
        <topology evidence="1">Multi-pass membrane protein</topology>
    </subcellularLocation>
    <subcellularLocation>
        <location evidence="9">Cell membrane</location>
        <topology evidence="9">Multi-pass membrane protein</topology>
    </subcellularLocation>
</comment>
<reference evidence="11" key="1">
    <citation type="journal article" date="2015" name="PeerJ">
        <title>First genomic representation of candidate bacterial phylum KSB3 points to enhanced environmental sensing as a trigger of wastewater bulking.</title>
        <authorList>
            <person name="Sekiguchi Y."/>
            <person name="Ohashi A."/>
            <person name="Parks D.H."/>
            <person name="Yamauchi T."/>
            <person name="Tyson G.W."/>
            <person name="Hugenholtz P."/>
        </authorList>
    </citation>
    <scope>NUCLEOTIDE SEQUENCE [LARGE SCALE GENOMIC DNA]</scope>
</reference>
<feature type="transmembrane region" description="Helical" evidence="9">
    <location>
        <begin position="63"/>
        <end position="84"/>
    </location>
</feature>
<feature type="transmembrane region" description="Helical" evidence="9">
    <location>
        <begin position="174"/>
        <end position="193"/>
    </location>
</feature>